<dbReference type="PROSITE" id="PS51257">
    <property type="entry name" value="PROKAR_LIPOPROTEIN"/>
    <property type="match status" value="1"/>
</dbReference>
<evidence type="ECO:0000313" key="3">
    <source>
        <dbReference type="Proteomes" id="UP000307790"/>
    </source>
</evidence>
<sequence length="239" mass="25258">MTIYRNPSKKSAVKILVAASLLLFVSACDDDDEGLMPEPEPMLYRYQVTVANLTNAQPLSPFAVVLHNEGMLWNIGESANDAMENLAESGDNSQVLGLGVALAGVSGEDIIMPGSSETIEISLADAMPTYLSGATMLVNTNDAFTGINGLNISQMALNESISMVMGSYDAGTEKNSELAETIPGPAAGGEGYNADRDDVDFIAAHPGVVTMDDGLAQSVLTQAHRFDNPTIRVTVTRIE</sequence>
<dbReference type="EMBL" id="VCBC01000014">
    <property type="protein sequence ID" value="TLU61820.1"/>
    <property type="molecule type" value="Genomic_DNA"/>
</dbReference>
<feature type="signal peptide" evidence="1">
    <location>
        <begin position="1"/>
        <end position="29"/>
    </location>
</feature>
<proteinExistence type="predicted"/>
<dbReference type="AlphaFoldDB" id="A0A5R9IGP3"/>
<dbReference type="Proteomes" id="UP000307790">
    <property type="component" value="Unassembled WGS sequence"/>
</dbReference>
<gene>
    <name evidence="2" type="ORF">FE810_13450</name>
</gene>
<reference evidence="2 3" key="1">
    <citation type="submission" date="2019-05" db="EMBL/GenBank/DDBJ databases">
        <title>Genome sequences of Thalassotalea litorea 1K03283.</title>
        <authorList>
            <person name="Zhang D."/>
        </authorList>
    </citation>
    <scope>NUCLEOTIDE SEQUENCE [LARGE SCALE GENOMIC DNA]</scope>
    <source>
        <strain evidence="2 3">MCCC 1K03283</strain>
    </source>
</reference>
<dbReference type="InterPro" id="IPR038678">
    <property type="entry name" value="Spondin_N_sf"/>
</dbReference>
<accession>A0A5R9IGP3</accession>
<keyword evidence="1" id="KW-0732">Signal</keyword>
<dbReference type="RefSeq" id="WP_138320586.1">
    <property type="nucleotide sequence ID" value="NZ_VCBC01000014.1"/>
</dbReference>
<evidence type="ECO:0000256" key="1">
    <source>
        <dbReference type="SAM" id="SignalP"/>
    </source>
</evidence>
<dbReference type="OrthoDB" id="5188840at2"/>
<dbReference type="NCBIfam" id="NF038123">
    <property type="entry name" value="NF038123_dom"/>
    <property type="match status" value="1"/>
</dbReference>
<organism evidence="2 3">
    <name type="scientific">Thalassotalea litorea</name>
    <dbReference type="NCBI Taxonomy" id="2020715"/>
    <lineage>
        <taxon>Bacteria</taxon>
        <taxon>Pseudomonadati</taxon>
        <taxon>Pseudomonadota</taxon>
        <taxon>Gammaproteobacteria</taxon>
        <taxon>Alteromonadales</taxon>
        <taxon>Colwelliaceae</taxon>
        <taxon>Thalassotalea</taxon>
    </lineage>
</organism>
<evidence type="ECO:0000313" key="2">
    <source>
        <dbReference type="EMBL" id="TLU61820.1"/>
    </source>
</evidence>
<dbReference type="Gene3D" id="2.60.40.2130">
    <property type="entry name" value="F-spondin domain"/>
    <property type="match status" value="1"/>
</dbReference>
<protein>
    <submittedName>
        <fullName evidence="2">Uncharacterized protein</fullName>
    </submittedName>
</protein>
<comment type="caution">
    <text evidence="2">The sequence shown here is derived from an EMBL/GenBank/DDBJ whole genome shotgun (WGS) entry which is preliminary data.</text>
</comment>
<feature type="chain" id="PRO_5024424612" evidence="1">
    <location>
        <begin position="30"/>
        <end position="239"/>
    </location>
</feature>
<name>A0A5R9IGP3_9GAMM</name>
<dbReference type="InterPro" id="IPR009465">
    <property type="entry name" value="Spondin_N"/>
</dbReference>
<keyword evidence="3" id="KW-1185">Reference proteome</keyword>